<sequence length="149" mass="17182">MKTLGLRAEYSSEQSYGSIFIHFFMKLFFCNSNVSSKLGFKPSFSRFFSGFTSKELIVNSDINNVLLYDGNNFKAVLFLPSLVAFLNLIEAMKTDSINNNLSLILEFKDFYLSLTNILKQLEPGKYSFGGTPLLLSKIFRWLLFNWMLY</sequence>
<dbReference type="RefSeq" id="YP_009741039.1">
    <property type="nucleotide sequence ID" value="NC_046566.1"/>
</dbReference>
<organism evidence="1">
    <name type="scientific">Fusarium pseudograminearum</name>
    <name type="common">Wheat and barley crown-rot fungus</name>
    <dbReference type="NCBI Taxonomy" id="101028"/>
    <lineage>
        <taxon>Eukaryota</taxon>
        <taxon>Fungi</taxon>
        <taxon>Dikarya</taxon>
        <taxon>Ascomycota</taxon>
        <taxon>Pezizomycotina</taxon>
        <taxon>Sordariomycetes</taxon>
        <taxon>Hypocreomycetidae</taxon>
        <taxon>Hypocreales</taxon>
        <taxon>Nectriaceae</taxon>
        <taxon>Fusarium</taxon>
    </lineage>
</organism>
<keyword evidence="1" id="KW-0496">Mitochondrion</keyword>
<geneLocation type="mitochondrion" evidence="1"/>
<dbReference type="EMBL" id="MT036635">
    <property type="protein sequence ID" value="QID41623.1"/>
    <property type="molecule type" value="Genomic_DNA"/>
</dbReference>
<proteinExistence type="predicted"/>
<dbReference type="EMBL" id="MT036638">
    <property type="protein sequence ID" value="QID41818.1"/>
    <property type="molecule type" value="Genomic_DNA"/>
</dbReference>
<reference evidence="1" key="1">
    <citation type="submission" date="2020-02" db="EMBL/GenBank/DDBJ databases">
        <title>Diversity of selfish genetic elements in mitogenomes of closely related Fusaria and its implication for diagnostic purposes.</title>
        <authorList>
            <person name="Kulik T."/>
            <person name="Brankovics B."/>
            <person name="van Diepeningen A.D."/>
            <person name="Bilska K."/>
            <person name="Zelechowski M."/>
            <person name="Myszczynski K."/>
            <person name="Molcan T."/>
            <person name="Stakheev A."/>
            <person name="Stenglein S."/>
            <person name="Beyer M."/>
            <person name="Pasquali M."/>
            <person name="Sawicki J."/>
            <person name="Baturo-Ciesniewska A."/>
        </authorList>
    </citation>
    <scope>NUCLEOTIDE SEQUENCE</scope>
</reference>
<protein>
    <submittedName>
        <fullName evidence="1">Uncharacterized protein</fullName>
    </submittedName>
</protein>
<gene>
    <name evidence="1" type="primary">orf149</name>
</gene>
<dbReference type="EMBL" id="MT036636">
    <property type="protein sequence ID" value="QID41688.1"/>
    <property type="molecule type" value="Genomic_DNA"/>
</dbReference>
<dbReference type="AlphaFoldDB" id="A0A6G6B059"/>
<dbReference type="EMBL" id="MT036637">
    <property type="protein sequence ID" value="QID41753.1"/>
    <property type="molecule type" value="Genomic_DNA"/>
</dbReference>
<evidence type="ECO:0000313" key="1">
    <source>
        <dbReference type="EMBL" id="QID41818.1"/>
    </source>
</evidence>
<dbReference type="GeneID" id="44803783"/>
<accession>A0A6G6B059</accession>
<name>A0A6G6B059_FUSPS</name>